<protein>
    <submittedName>
        <fullName evidence="1">Uncharacterized protein</fullName>
    </submittedName>
</protein>
<dbReference type="EMBL" id="AHNU02000079">
    <property type="protein sequence ID" value="EMN88574.1"/>
    <property type="molecule type" value="Genomic_DNA"/>
</dbReference>
<dbReference type="Proteomes" id="UP000012118">
    <property type="component" value="Unassembled WGS sequence"/>
</dbReference>
<evidence type="ECO:0000313" key="2">
    <source>
        <dbReference type="Proteomes" id="UP000012118"/>
    </source>
</evidence>
<evidence type="ECO:0000313" key="1">
    <source>
        <dbReference type="EMBL" id="EMN88574.1"/>
    </source>
</evidence>
<proteinExistence type="predicted"/>
<sequence length="38" mass="4353">MNNFFRVKARALFSIGSLEISKIFAKLSFENLVNGFRS</sequence>
<reference evidence="1 2" key="1">
    <citation type="submission" date="2013-01" db="EMBL/GenBank/DDBJ databases">
        <authorList>
            <person name="Harkins D.M."/>
            <person name="Durkin A.S."/>
            <person name="Brinkac L.M."/>
            <person name="Haft D.H."/>
            <person name="Selengut J.D."/>
            <person name="Sanka R."/>
            <person name="DePew J."/>
            <person name="Purushe J."/>
            <person name="Chanthongthip A."/>
            <person name="Lattana O."/>
            <person name="Phetsouvanh R."/>
            <person name="Newton P.N."/>
            <person name="Vinetz J.M."/>
            <person name="Sutton G.G."/>
            <person name="Nierman W.C."/>
            <person name="Fouts D.E."/>
        </authorList>
    </citation>
    <scope>NUCLEOTIDE SEQUENCE [LARGE SCALE GENOMIC DNA]</scope>
    <source>
        <strain evidence="1 2">UI 13098</strain>
    </source>
</reference>
<keyword evidence="2" id="KW-1185">Reference proteome</keyword>
<gene>
    <name evidence="1" type="ORF">LEP1GSC108_0626</name>
</gene>
<accession>M6PZV3</accession>
<name>M6PZV3_9LEPT</name>
<organism evidence="1 2">
    <name type="scientific">Leptospira weilii str. UI 13098</name>
    <dbReference type="NCBI Taxonomy" id="1088542"/>
    <lineage>
        <taxon>Bacteria</taxon>
        <taxon>Pseudomonadati</taxon>
        <taxon>Spirochaetota</taxon>
        <taxon>Spirochaetia</taxon>
        <taxon>Leptospirales</taxon>
        <taxon>Leptospiraceae</taxon>
        <taxon>Leptospira</taxon>
    </lineage>
</organism>
<comment type="caution">
    <text evidence="1">The sequence shown here is derived from an EMBL/GenBank/DDBJ whole genome shotgun (WGS) entry which is preliminary data.</text>
</comment>
<dbReference type="AlphaFoldDB" id="M6PZV3"/>